<proteinExistence type="predicted"/>
<keyword evidence="2" id="KW-1185">Reference proteome</keyword>
<comment type="caution">
    <text evidence="1">The sequence shown here is derived from an EMBL/GenBank/DDBJ whole genome shotgun (WGS) entry which is preliminary data.</text>
</comment>
<accession>D6RPQ9</accession>
<dbReference type="InParanoid" id="D6RPQ9"/>
<reference evidence="1 2" key="1">
    <citation type="journal article" date="2010" name="Proc. Natl. Acad. Sci. U.S.A.">
        <title>Insights into evolution of multicellular fungi from the assembled chromosomes of the mushroom Coprinopsis cinerea (Coprinus cinereus).</title>
        <authorList>
            <person name="Stajich J.E."/>
            <person name="Wilke S.K."/>
            <person name="Ahren D."/>
            <person name="Au C.H."/>
            <person name="Birren B.W."/>
            <person name="Borodovsky M."/>
            <person name="Burns C."/>
            <person name="Canback B."/>
            <person name="Casselton L.A."/>
            <person name="Cheng C.K."/>
            <person name="Deng J."/>
            <person name="Dietrich F.S."/>
            <person name="Fargo D.C."/>
            <person name="Farman M.L."/>
            <person name="Gathman A.C."/>
            <person name="Goldberg J."/>
            <person name="Guigo R."/>
            <person name="Hoegger P.J."/>
            <person name="Hooker J.B."/>
            <person name="Huggins A."/>
            <person name="James T.Y."/>
            <person name="Kamada T."/>
            <person name="Kilaru S."/>
            <person name="Kodira C."/>
            <person name="Kues U."/>
            <person name="Kupfer D."/>
            <person name="Kwan H.S."/>
            <person name="Lomsadze A."/>
            <person name="Li W."/>
            <person name="Lilly W.W."/>
            <person name="Ma L.J."/>
            <person name="Mackey A.J."/>
            <person name="Manning G."/>
            <person name="Martin F."/>
            <person name="Muraguchi H."/>
            <person name="Natvig D.O."/>
            <person name="Palmerini H."/>
            <person name="Ramesh M.A."/>
            <person name="Rehmeyer C.J."/>
            <person name="Roe B.A."/>
            <person name="Shenoy N."/>
            <person name="Stanke M."/>
            <person name="Ter-Hovhannisyan V."/>
            <person name="Tunlid A."/>
            <person name="Velagapudi R."/>
            <person name="Vision T.J."/>
            <person name="Zeng Q."/>
            <person name="Zolan M.E."/>
            <person name="Pukkila P.J."/>
        </authorList>
    </citation>
    <scope>NUCLEOTIDE SEQUENCE [LARGE SCALE GENOMIC DNA]</scope>
    <source>
        <strain evidence="2">Okayama-7 / 130 / ATCC MYA-4618 / FGSC 9003</strain>
    </source>
</reference>
<gene>
    <name evidence="1" type="ORF">CC1G_15195</name>
</gene>
<dbReference type="AlphaFoldDB" id="D6RPQ9"/>
<organism evidence="1 2">
    <name type="scientific">Coprinopsis cinerea (strain Okayama-7 / 130 / ATCC MYA-4618 / FGSC 9003)</name>
    <name type="common">Inky cap fungus</name>
    <name type="synonym">Hormographiella aspergillata</name>
    <dbReference type="NCBI Taxonomy" id="240176"/>
    <lineage>
        <taxon>Eukaryota</taxon>
        <taxon>Fungi</taxon>
        <taxon>Dikarya</taxon>
        <taxon>Basidiomycota</taxon>
        <taxon>Agaricomycotina</taxon>
        <taxon>Agaricomycetes</taxon>
        <taxon>Agaricomycetidae</taxon>
        <taxon>Agaricales</taxon>
        <taxon>Agaricineae</taxon>
        <taxon>Psathyrellaceae</taxon>
        <taxon>Coprinopsis</taxon>
    </lineage>
</organism>
<sequence length="112" mass="12025">MISERPEFLPEINDAQPDGLNLEIPTTMLLDAARALHEVVTGSMASLSITQRTQLDYESTSLSNVAGFSEVRRSGKTCSHSDISPLQTAAKSTLLVVQYPCYANPAQGLSGL</sequence>
<protein>
    <submittedName>
        <fullName evidence="1">Uncharacterized protein</fullName>
    </submittedName>
</protein>
<evidence type="ECO:0000313" key="1">
    <source>
        <dbReference type="EMBL" id="EFI27066.1"/>
    </source>
</evidence>
<dbReference type="Proteomes" id="UP000001861">
    <property type="component" value="Unassembled WGS sequence"/>
</dbReference>
<evidence type="ECO:0000313" key="2">
    <source>
        <dbReference type="Proteomes" id="UP000001861"/>
    </source>
</evidence>
<dbReference type="EMBL" id="AACS02000009">
    <property type="protein sequence ID" value="EFI27066.1"/>
    <property type="molecule type" value="Genomic_DNA"/>
</dbReference>
<name>D6RPQ9_COPC7</name>
<dbReference type="RefSeq" id="XP_002910560.1">
    <property type="nucleotide sequence ID" value="XM_002910514.1"/>
</dbReference>
<dbReference type="GeneID" id="9378911"/>
<dbReference type="HOGENOM" id="CLU_2145735_0_0_1"/>
<dbReference type="VEuPathDB" id="FungiDB:CC1G_15195"/>
<dbReference type="KEGG" id="cci:CC1G_15195"/>